<dbReference type="Proteomes" id="UP000593562">
    <property type="component" value="Unassembled WGS sequence"/>
</dbReference>
<feature type="domain" description="K Homology" evidence="4">
    <location>
        <begin position="200"/>
        <end position="270"/>
    </location>
</feature>
<sequence>MDREDLRNTGDMPEESHSSQVQSIVDGEPRNMHEEDTGNVHEEDAEEDPEEDPEEDGGDMPEEDGGDMLGEDGGDMPGEDADDVPGEDADDVAGEDDGNMPEVDAGDVAEVDTITNSVLKEGAGNISKLDYSNMPEEDVNHTPDEPHPPEIKAYETNEAGNMLDDDGNMHGDLISQVPQVPVSESGSGGVEVKKWPGWPGENVFRMLVPAQKVGGIIGRKGELIKKITEETKARIKILDGPPGSMERAVMVSAKEEPETSIPPALEGLLRVHKRLVDGDSDSTDASGAGGTVITRLLTADTQAGSVIGKQGSTIKSIQDASGCTIRVLGAEHLPACALKDDSIIEIQGDPPGVHKAVELIASHLRKFLVDRSIVGVFENLMQMPKAQANHNAPPQQSWGAPQGFPTSGFDAPGPGFRSNPQPPRQFDNYYPPPEVFPSEKQPHQGVPFYGRDTSLGGHQLNAQSQQSGVTKVTHQMQIPLSYADSVIGTSGANISYIRRTSGAAIAIQETRGVPGEMTVEISGYASQIQTAQQLIQVTSQTGNFQSC</sequence>
<evidence type="ECO:0000256" key="1">
    <source>
        <dbReference type="ARBA" id="ARBA00022737"/>
    </source>
</evidence>
<dbReference type="InterPro" id="IPR036612">
    <property type="entry name" value="KH_dom_type_1_sf"/>
</dbReference>
<evidence type="ECO:0000256" key="2">
    <source>
        <dbReference type="PROSITE-ProRule" id="PRU00117"/>
    </source>
</evidence>
<dbReference type="InterPro" id="IPR004088">
    <property type="entry name" value="KH_dom_type_1"/>
</dbReference>
<feature type="compositionally biased region" description="Acidic residues" evidence="3">
    <location>
        <begin position="43"/>
        <end position="110"/>
    </location>
</feature>
<comment type="caution">
    <text evidence="5">The sequence shown here is derived from an EMBL/GenBank/DDBJ whole genome shotgun (WGS) entry which is preliminary data.</text>
</comment>
<evidence type="ECO:0000313" key="5">
    <source>
        <dbReference type="EMBL" id="KAF5738900.1"/>
    </source>
</evidence>
<protein>
    <submittedName>
        <fullName evidence="5">Poly(RC)-binding protein 3-like isoform X1</fullName>
    </submittedName>
</protein>
<reference evidence="5 6" key="1">
    <citation type="journal article" date="2020" name="Nat. Commun.">
        <title>Genome of Tripterygium wilfordii and identification of cytochrome P450 involved in triptolide biosynthesis.</title>
        <authorList>
            <person name="Tu L."/>
            <person name="Su P."/>
            <person name="Zhang Z."/>
            <person name="Gao L."/>
            <person name="Wang J."/>
            <person name="Hu T."/>
            <person name="Zhou J."/>
            <person name="Zhang Y."/>
            <person name="Zhao Y."/>
            <person name="Liu Y."/>
            <person name="Song Y."/>
            <person name="Tong Y."/>
            <person name="Lu Y."/>
            <person name="Yang J."/>
            <person name="Xu C."/>
            <person name="Jia M."/>
            <person name="Peters R.J."/>
            <person name="Huang L."/>
            <person name="Gao W."/>
        </authorList>
    </citation>
    <scope>NUCLEOTIDE SEQUENCE [LARGE SCALE GENOMIC DNA]</scope>
    <source>
        <strain evidence="6">cv. XIE 37</strain>
        <tissue evidence="5">Leaf</tissue>
    </source>
</reference>
<evidence type="ECO:0000256" key="3">
    <source>
        <dbReference type="SAM" id="MobiDB-lite"/>
    </source>
</evidence>
<keyword evidence="6" id="KW-1185">Reference proteome</keyword>
<dbReference type="Pfam" id="PF00013">
    <property type="entry name" value="KH_1"/>
    <property type="match status" value="3"/>
</dbReference>
<keyword evidence="2" id="KW-0694">RNA-binding</keyword>
<dbReference type="CDD" id="cd22461">
    <property type="entry name" value="KH-I_PEPPER_like_rpt3"/>
    <property type="match status" value="1"/>
</dbReference>
<evidence type="ECO:0000313" key="6">
    <source>
        <dbReference type="Proteomes" id="UP000593562"/>
    </source>
</evidence>
<organism evidence="5 6">
    <name type="scientific">Tripterygium wilfordii</name>
    <name type="common">Thunder God vine</name>
    <dbReference type="NCBI Taxonomy" id="458696"/>
    <lineage>
        <taxon>Eukaryota</taxon>
        <taxon>Viridiplantae</taxon>
        <taxon>Streptophyta</taxon>
        <taxon>Embryophyta</taxon>
        <taxon>Tracheophyta</taxon>
        <taxon>Spermatophyta</taxon>
        <taxon>Magnoliopsida</taxon>
        <taxon>eudicotyledons</taxon>
        <taxon>Gunneridae</taxon>
        <taxon>Pentapetalae</taxon>
        <taxon>rosids</taxon>
        <taxon>fabids</taxon>
        <taxon>Celastrales</taxon>
        <taxon>Celastraceae</taxon>
        <taxon>Tripterygium</taxon>
    </lineage>
</organism>
<dbReference type="InterPro" id="IPR004087">
    <property type="entry name" value="KH_dom"/>
</dbReference>
<feature type="region of interest" description="Disordered" evidence="3">
    <location>
        <begin position="1"/>
        <end position="110"/>
    </location>
</feature>
<dbReference type="SUPFAM" id="SSF54791">
    <property type="entry name" value="Eukaryotic type KH-domain (KH-domain type I)"/>
    <property type="match status" value="3"/>
</dbReference>
<feature type="compositionally biased region" description="Polar residues" evidence="3">
    <location>
        <begin position="388"/>
        <end position="399"/>
    </location>
</feature>
<name>A0A7J7CXW1_TRIWF</name>
<dbReference type="CDD" id="cd22460">
    <property type="entry name" value="KH-I_PEPPER_rpt2_like"/>
    <property type="match status" value="1"/>
</dbReference>
<dbReference type="SMART" id="SM00322">
    <property type="entry name" value="KH"/>
    <property type="match status" value="3"/>
</dbReference>
<feature type="domain" description="K Homology" evidence="4">
    <location>
        <begin position="470"/>
        <end position="540"/>
    </location>
</feature>
<evidence type="ECO:0000259" key="4">
    <source>
        <dbReference type="SMART" id="SM00322"/>
    </source>
</evidence>
<dbReference type="InParanoid" id="A0A7J7CXW1"/>
<keyword evidence="1" id="KW-0677">Repeat</keyword>
<dbReference type="Gene3D" id="3.30.1370.10">
    <property type="entry name" value="K Homology domain, type 1"/>
    <property type="match status" value="3"/>
</dbReference>
<accession>A0A7J7CXW1</accession>
<proteinExistence type="predicted"/>
<dbReference type="AlphaFoldDB" id="A0A7J7CXW1"/>
<dbReference type="CDD" id="cd22459">
    <property type="entry name" value="KH-I_PEPPER_rpt1_like"/>
    <property type="match status" value="1"/>
</dbReference>
<dbReference type="PANTHER" id="PTHR10288">
    <property type="entry name" value="KH DOMAIN CONTAINING RNA BINDING PROTEIN"/>
    <property type="match status" value="1"/>
</dbReference>
<dbReference type="PROSITE" id="PS50084">
    <property type="entry name" value="KH_TYPE_1"/>
    <property type="match status" value="3"/>
</dbReference>
<feature type="region of interest" description="Disordered" evidence="3">
    <location>
        <begin position="388"/>
        <end position="429"/>
    </location>
</feature>
<gene>
    <name evidence="5" type="ORF">HS088_TW12G00095</name>
</gene>
<feature type="compositionally biased region" description="Basic and acidic residues" evidence="3">
    <location>
        <begin position="27"/>
        <end position="42"/>
    </location>
</feature>
<dbReference type="GO" id="GO:0003723">
    <property type="term" value="F:RNA binding"/>
    <property type="evidence" value="ECO:0007669"/>
    <property type="project" value="UniProtKB-UniRule"/>
</dbReference>
<feature type="domain" description="K Homology" evidence="4">
    <location>
        <begin position="290"/>
        <end position="365"/>
    </location>
</feature>
<dbReference type="EMBL" id="JAAARO010000012">
    <property type="protein sequence ID" value="KAF5738900.1"/>
    <property type="molecule type" value="Genomic_DNA"/>
</dbReference>